<evidence type="ECO:0000256" key="4">
    <source>
        <dbReference type="ARBA" id="ARBA00022729"/>
    </source>
</evidence>
<dbReference type="Pfam" id="PF13450">
    <property type="entry name" value="NAD_binding_8"/>
    <property type="match status" value="1"/>
</dbReference>
<keyword evidence="6" id="KW-0560">Oxidoreductase</keyword>
<comment type="caution">
    <text evidence="10">The sequence shown here is derived from an EMBL/GenBank/DDBJ whole genome shotgun (WGS) entry which is preliminary data.</text>
</comment>
<dbReference type="AlphaFoldDB" id="A0A4Y9ZHX0"/>
<evidence type="ECO:0000259" key="9">
    <source>
        <dbReference type="Pfam" id="PF07156"/>
    </source>
</evidence>
<feature type="chain" id="PRO_5021324211" description="Prenylcysteine lyase domain-containing protein" evidence="8">
    <location>
        <begin position="17"/>
        <end position="335"/>
    </location>
</feature>
<dbReference type="InterPro" id="IPR017046">
    <property type="entry name" value="Prenylcysteine_Oxase1"/>
</dbReference>
<accession>A0A4Y9ZHX0</accession>
<feature type="signal peptide" evidence="8">
    <location>
        <begin position="1"/>
        <end position="16"/>
    </location>
</feature>
<dbReference type="InterPro" id="IPR010795">
    <property type="entry name" value="Prenylcys_lyase"/>
</dbReference>
<reference evidence="10 11" key="1">
    <citation type="submission" date="2019-02" db="EMBL/GenBank/DDBJ databases">
        <title>Genome sequencing of the rare red list fungi Hericium alpestre (H. flagellum).</title>
        <authorList>
            <person name="Buettner E."/>
            <person name="Kellner H."/>
        </authorList>
    </citation>
    <scope>NUCLEOTIDE SEQUENCE [LARGE SCALE GENOMIC DNA]</scope>
    <source>
        <strain evidence="10 11">DSM 108284</strain>
    </source>
</reference>
<keyword evidence="4 8" id="KW-0732">Signal</keyword>
<evidence type="ECO:0000256" key="5">
    <source>
        <dbReference type="ARBA" id="ARBA00022827"/>
    </source>
</evidence>
<dbReference type="OrthoDB" id="437369at2759"/>
<name>A0A4Y9ZHX0_9AGAM</name>
<gene>
    <name evidence="10" type="ORF">EWM64_g10923</name>
</gene>
<dbReference type="PANTHER" id="PTHR15944">
    <property type="entry name" value="FARNESYLCYSTEINE LYASE"/>
    <property type="match status" value="1"/>
</dbReference>
<feature type="non-terminal residue" evidence="10">
    <location>
        <position position="335"/>
    </location>
</feature>
<proteinExistence type="inferred from homology"/>
<dbReference type="InterPro" id="IPR036188">
    <property type="entry name" value="FAD/NAD-bd_sf"/>
</dbReference>
<dbReference type="GO" id="GO:0030328">
    <property type="term" value="P:prenylcysteine catabolic process"/>
    <property type="evidence" value="ECO:0007669"/>
    <property type="project" value="InterPro"/>
</dbReference>
<protein>
    <recommendedName>
        <fullName evidence="9">Prenylcysteine lyase domain-containing protein</fullName>
    </recommendedName>
</protein>
<comment type="similarity">
    <text evidence="2">Belongs to the prenylcysteine oxidase family.</text>
</comment>
<keyword evidence="11" id="KW-1185">Reference proteome</keyword>
<dbReference type="PANTHER" id="PTHR15944:SF0">
    <property type="entry name" value="PRENYLCYSTEINE LYASE DOMAIN-CONTAINING PROTEIN"/>
    <property type="match status" value="1"/>
</dbReference>
<evidence type="ECO:0000256" key="6">
    <source>
        <dbReference type="ARBA" id="ARBA00023002"/>
    </source>
</evidence>
<evidence type="ECO:0000313" key="11">
    <source>
        <dbReference type="Proteomes" id="UP000298061"/>
    </source>
</evidence>
<evidence type="ECO:0000256" key="8">
    <source>
        <dbReference type="SAM" id="SignalP"/>
    </source>
</evidence>
<evidence type="ECO:0000256" key="1">
    <source>
        <dbReference type="ARBA" id="ARBA00001974"/>
    </source>
</evidence>
<keyword evidence="5" id="KW-0274">FAD</keyword>
<keyword evidence="3" id="KW-0285">Flavoprotein</keyword>
<evidence type="ECO:0000256" key="2">
    <source>
        <dbReference type="ARBA" id="ARBA00009967"/>
    </source>
</evidence>
<feature type="domain" description="Prenylcysteine lyase" evidence="9">
    <location>
        <begin position="157"/>
        <end position="330"/>
    </location>
</feature>
<sequence length="335" mass="36892">MRHPATLLLLAGSASAAFQLPFLTNLWPSVPKLELNDPSASNRIAIVGAGAAGSSAAFWIAKAKERFGLEVEVDIYDKNSYVGGRSTTVHPYDDLSYEPVELGASIFVKINKNLWRATEEFNLSRYDFEHDEGKTGFWDGEEFIFTQGGTRGIFGSVLDNLKIIWRYGYFAPLKAYKIVKGMTDKFVSLYTPDTPKWENITELVHTLDWDPLVSQTGGEYFTGNGVSNKFTYELIEAATLVNYAQDMDSIHALEAACSLAAAGASSVKGGNWQIFQHFVSHSGANVFLDTEVNSISRKSATDAKWTLRSDKGQTDYRAVILAAPYHTADVSLPAD</sequence>
<comment type="cofactor">
    <cofactor evidence="1">
        <name>FAD</name>
        <dbReference type="ChEBI" id="CHEBI:57692"/>
    </cofactor>
</comment>
<dbReference type="GO" id="GO:0030327">
    <property type="term" value="P:prenylated protein catabolic process"/>
    <property type="evidence" value="ECO:0007669"/>
    <property type="project" value="TreeGrafter"/>
</dbReference>
<dbReference type="SUPFAM" id="SSF51905">
    <property type="entry name" value="FAD/NAD(P)-binding domain"/>
    <property type="match status" value="1"/>
</dbReference>
<dbReference type="Proteomes" id="UP000298061">
    <property type="component" value="Unassembled WGS sequence"/>
</dbReference>
<keyword evidence="7" id="KW-0325">Glycoprotein</keyword>
<dbReference type="EMBL" id="SFCI01003322">
    <property type="protein sequence ID" value="TFY73089.1"/>
    <property type="molecule type" value="Genomic_DNA"/>
</dbReference>
<dbReference type="Gene3D" id="3.50.50.60">
    <property type="entry name" value="FAD/NAD(P)-binding domain"/>
    <property type="match status" value="1"/>
</dbReference>
<dbReference type="Pfam" id="PF07156">
    <property type="entry name" value="Prenylcys_lyase"/>
    <property type="match status" value="1"/>
</dbReference>
<evidence type="ECO:0000256" key="3">
    <source>
        <dbReference type="ARBA" id="ARBA00022630"/>
    </source>
</evidence>
<dbReference type="GO" id="GO:0001735">
    <property type="term" value="F:prenylcysteine oxidase activity"/>
    <property type="evidence" value="ECO:0007669"/>
    <property type="project" value="InterPro"/>
</dbReference>
<evidence type="ECO:0000256" key="7">
    <source>
        <dbReference type="ARBA" id="ARBA00023180"/>
    </source>
</evidence>
<evidence type="ECO:0000313" key="10">
    <source>
        <dbReference type="EMBL" id="TFY73089.1"/>
    </source>
</evidence>
<dbReference type="STRING" id="135208.A0A4Y9ZHX0"/>
<organism evidence="10 11">
    <name type="scientific">Hericium alpestre</name>
    <dbReference type="NCBI Taxonomy" id="135208"/>
    <lineage>
        <taxon>Eukaryota</taxon>
        <taxon>Fungi</taxon>
        <taxon>Dikarya</taxon>
        <taxon>Basidiomycota</taxon>
        <taxon>Agaricomycotina</taxon>
        <taxon>Agaricomycetes</taxon>
        <taxon>Russulales</taxon>
        <taxon>Hericiaceae</taxon>
        <taxon>Hericium</taxon>
    </lineage>
</organism>